<dbReference type="Proteomes" id="UP000031668">
    <property type="component" value="Unassembled WGS sequence"/>
</dbReference>
<evidence type="ECO:0000313" key="1">
    <source>
        <dbReference type="EMBL" id="KII64903.1"/>
    </source>
</evidence>
<accession>A0A0C2J6W2</accession>
<organism evidence="1 2">
    <name type="scientific">Thelohanellus kitauei</name>
    <name type="common">Myxosporean</name>
    <dbReference type="NCBI Taxonomy" id="669202"/>
    <lineage>
        <taxon>Eukaryota</taxon>
        <taxon>Metazoa</taxon>
        <taxon>Cnidaria</taxon>
        <taxon>Myxozoa</taxon>
        <taxon>Myxosporea</taxon>
        <taxon>Bivalvulida</taxon>
        <taxon>Platysporina</taxon>
        <taxon>Myxobolidae</taxon>
        <taxon>Thelohanellus</taxon>
    </lineage>
</organism>
<comment type="caution">
    <text evidence="1">The sequence shown here is derived from an EMBL/GenBank/DDBJ whole genome shotgun (WGS) entry which is preliminary data.</text>
</comment>
<reference evidence="1 2" key="1">
    <citation type="journal article" date="2014" name="Genome Biol. Evol.">
        <title>The genome of the myxosporean Thelohanellus kitauei shows adaptations to nutrient acquisition within its fish host.</title>
        <authorList>
            <person name="Yang Y."/>
            <person name="Xiong J."/>
            <person name="Zhou Z."/>
            <person name="Huo F."/>
            <person name="Miao W."/>
            <person name="Ran C."/>
            <person name="Liu Y."/>
            <person name="Zhang J."/>
            <person name="Feng J."/>
            <person name="Wang M."/>
            <person name="Wang M."/>
            <person name="Wang L."/>
            <person name="Yao B."/>
        </authorList>
    </citation>
    <scope>NUCLEOTIDE SEQUENCE [LARGE SCALE GENOMIC DNA]</scope>
    <source>
        <strain evidence="1">Wuqing</strain>
    </source>
</reference>
<dbReference type="AlphaFoldDB" id="A0A0C2J6W2"/>
<dbReference type="OrthoDB" id="7668193at2759"/>
<protein>
    <submittedName>
        <fullName evidence="1">Uncharacterized protein</fullName>
    </submittedName>
</protein>
<dbReference type="EMBL" id="JWZT01004076">
    <property type="protein sequence ID" value="KII64903.1"/>
    <property type="molecule type" value="Genomic_DNA"/>
</dbReference>
<evidence type="ECO:0000313" key="2">
    <source>
        <dbReference type="Proteomes" id="UP000031668"/>
    </source>
</evidence>
<sequence length="111" mass="13012">MKESIQKHLSQSEGVISIEPLAIKLNRSVSILEDAGHLTFFKTRDHPFNEEHFCGYFLEAFELFFSSGIHEGIFIMERVRFHKTNRIQTMMHENGPMVMYLPSNLHFLNQI</sequence>
<proteinExistence type="predicted"/>
<keyword evidence="2" id="KW-1185">Reference proteome</keyword>
<name>A0A0C2J6W2_THEKT</name>
<gene>
    <name evidence="1" type="ORF">RF11_09315</name>
</gene>